<dbReference type="NCBIfam" id="TIGR01494">
    <property type="entry name" value="ATPase_P-type"/>
    <property type="match status" value="2"/>
</dbReference>
<evidence type="ECO:0000256" key="12">
    <source>
        <dbReference type="SAM" id="MobiDB-lite"/>
    </source>
</evidence>
<dbReference type="InterPro" id="IPR018303">
    <property type="entry name" value="ATPase_P-typ_P_site"/>
</dbReference>
<comment type="caution">
    <text evidence="15">The sequence shown here is derived from an EMBL/GenBank/DDBJ whole genome shotgun (WGS) entry which is preliminary data.</text>
</comment>
<keyword evidence="10" id="KW-0406">Ion transport</keyword>
<feature type="transmembrane region" description="Helical" evidence="13">
    <location>
        <begin position="237"/>
        <end position="255"/>
    </location>
</feature>
<keyword evidence="11 13" id="KW-0472">Membrane</keyword>
<evidence type="ECO:0000256" key="6">
    <source>
        <dbReference type="ARBA" id="ARBA00022723"/>
    </source>
</evidence>
<dbReference type="Pfam" id="PF00702">
    <property type="entry name" value="Hydrolase"/>
    <property type="match status" value="1"/>
</dbReference>
<dbReference type="EMBL" id="JBHSBV010000001">
    <property type="protein sequence ID" value="MFC4200178.1"/>
    <property type="molecule type" value="Genomic_DNA"/>
</dbReference>
<feature type="transmembrane region" description="Helical" evidence="13">
    <location>
        <begin position="144"/>
        <end position="164"/>
    </location>
</feature>
<feature type="transmembrane region" description="Helical" evidence="13">
    <location>
        <begin position="176"/>
        <end position="197"/>
    </location>
</feature>
<feature type="transmembrane region" description="Helical" evidence="13">
    <location>
        <begin position="414"/>
        <end position="433"/>
    </location>
</feature>
<dbReference type="InterPro" id="IPR001757">
    <property type="entry name" value="P_typ_ATPase"/>
</dbReference>
<keyword evidence="16" id="KW-1185">Reference proteome</keyword>
<sequence>MKQPAVPDEPASPAPLPGQDAAQGKRACPPDVGSTALWSDPRLAAQVLRKRRDGWVEAALRTEPLDDARQVLRLEQIIQALPGIRRVSIDVPARRARVIWDARRLSLDDLLRACAGAGYRARPLRRDSIDDGHVDERHDILKRLLVAGMCSMQVMTFAFVIYIGAVDMVDFSTRGLFRWLCLLVTIPCVGYSAVPFYRNAWRELRRLRLGIDLPVTLAIVPVFLASAFNTWRGQGEIYFDSVGMFIFLLLGARYLELRTRHHSAAQADAALDATPLLARRYVPGGALETVPAEQLLPGDRVWIAPGGIVPADGRLESPEARLDESLLSGESRPVPHRRGACLAAGSLLLDGPAVIVVEQGSGSGAAARIEALEGRRRPSMPGPDGHAHRYVLAILLLALLTAAGWLLAEPSRAFEATVAVLVAACPCAFALAAPATLTRAMGALATQGVLVNDAAALASLARVDAALFDKTGTLTLPPMPGGDVSSPTHPIAVHQDAARPAPPAAARSDAAEPIDIHGAEAAEYPRPEARAVLDALRSDGVSIRIASGDAPERVAALAARLGVDEWHARLRPEDKLALLDALRAAGHVTLAVGDGSNDAPVLAAADVSAAPASATDLAQSRAGMLLLDGRLDGLTRARAAARKAMKLVAQSQRWSLFYNLCAVPPAALGWVPPWLAALGMSASSLLVAMNALRAGRAAPGARPADACPDTQGPHKQDPQSRQASAPYPHAGAPAFQAGPASASHP</sequence>
<evidence type="ECO:0000256" key="13">
    <source>
        <dbReference type="SAM" id="Phobius"/>
    </source>
</evidence>
<protein>
    <submittedName>
        <fullName evidence="15">Heavy metal translocating P-type ATPase</fullName>
    </submittedName>
</protein>
<feature type="region of interest" description="Disordered" evidence="12">
    <location>
        <begin position="1"/>
        <end position="34"/>
    </location>
</feature>
<evidence type="ECO:0000256" key="2">
    <source>
        <dbReference type="ARBA" id="ARBA00022448"/>
    </source>
</evidence>
<feature type="region of interest" description="Disordered" evidence="12">
    <location>
        <begin position="698"/>
        <end position="745"/>
    </location>
</feature>
<evidence type="ECO:0000259" key="14">
    <source>
        <dbReference type="PROSITE" id="PS50846"/>
    </source>
</evidence>
<dbReference type="Pfam" id="PF00122">
    <property type="entry name" value="E1-E2_ATPase"/>
    <property type="match status" value="1"/>
</dbReference>
<feature type="transmembrane region" description="Helical" evidence="13">
    <location>
        <begin position="390"/>
        <end position="408"/>
    </location>
</feature>
<gene>
    <name evidence="15" type="ORF">ACFOY1_04355</name>
</gene>
<keyword evidence="3" id="KW-1003">Cell membrane</keyword>
<keyword evidence="9 13" id="KW-1133">Transmembrane helix</keyword>
<evidence type="ECO:0000313" key="15">
    <source>
        <dbReference type="EMBL" id="MFC4200178.1"/>
    </source>
</evidence>
<dbReference type="Proteomes" id="UP001595848">
    <property type="component" value="Unassembled WGS sequence"/>
</dbReference>
<keyword evidence="7" id="KW-0460">Magnesium</keyword>
<feature type="transmembrane region" description="Helical" evidence="13">
    <location>
        <begin position="651"/>
        <end position="668"/>
    </location>
</feature>
<evidence type="ECO:0000256" key="3">
    <source>
        <dbReference type="ARBA" id="ARBA00022475"/>
    </source>
</evidence>
<dbReference type="InterPro" id="IPR006121">
    <property type="entry name" value="HMA_dom"/>
</dbReference>
<feature type="domain" description="HMA" evidence="14">
    <location>
        <begin position="56"/>
        <end position="122"/>
    </location>
</feature>
<evidence type="ECO:0000256" key="9">
    <source>
        <dbReference type="ARBA" id="ARBA00022989"/>
    </source>
</evidence>
<evidence type="ECO:0000256" key="5">
    <source>
        <dbReference type="ARBA" id="ARBA00022692"/>
    </source>
</evidence>
<dbReference type="PANTHER" id="PTHR43520">
    <property type="entry name" value="ATP7, ISOFORM B"/>
    <property type="match status" value="1"/>
</dbReference>
<evidence type="ECO:0000256" key="7">
    <source>
        <dbReference type="ARBA" id="ARBA00022842"/>
    </source>
</evidence>
<accession>A0ABV8NWG0</accession>
<dbReference type="PROSITE" id="PS01229">
    <property type="entry name" value="COF_2"/>
    <property type="match status" value="1"/>
</dbReference>
<evidence type="ECO:0000256" key="4">
    <source>
        <dbReference type="ARBA" id="ARBA00022553"/>
    </source>
</evidence>
<evidence type="ECO:0000313" key="16">
    <source>
        <dbReference type="Proteomes" id="UP001595848"/>
    </source>
</evidence>
<comment type="subcellular location">
    <subcellularLocation>
        <location evidence="1">Cell membrane</location>
        <topology evidence="1">Multi-pass membrane protein</topology>
    </subcellularLocation>
</comment>
<dbReference type="RefSeq" id="WP_217965071.1">
    <property type="nucleotide sequence ID" value="NZ_JAHTBN010000005.1"/>
</dbReference>
<dbReference type="PROSITE" id="PS00154">
    <property type="entry name" value="ATPASE_E1_E2"/>
    <property type="match status" value="1"/>
</dbReference>
<evidence type="ECO:0000256" key="11">
    <source>
        <dbReference type="ARBA" id="ARBA00023136"/>
    </source>
</evidence>
<evidence type="ECO:0000256" key="1">
    <source>
        <dbReference type="ARBA" id="ARBA00004651"/>
    </source>
</evidence>
<keyword evidence="5 13" id="KW-0812">Transmembrane</keyword>
<dbReference type="PANTHER" id="PTHR43520:SF5">
    <property type="entry name" value="CATION-TRANSPORTING P-TYPE ATPASE-RELATED"/>
    <property type="match status" value="1"/>
</dbReference>
<reference evidence="16" key="1">
    <citation type="journal article" date="2019" name="Int. J. Syst. Evol. Microbiol.">
        <title>The Global Catalogue of Microorganisms (GCM) 10K type strain sequencing project: providing services to taxonomists for standard genome sequencing and annotation.</title>
        <authorList>
            <consortium name="The Broad Institute Genomics Platform"/>
            <consortium name="The Broad Institute Genome Sequencing Center for Infectious Disease"/>
            <person name="Wu L."/>
            <person name="Ma J."/>
        </authorList>
    </citation>
    <scope>NUCLEOTIDE SEQUENCE [LARGE SCALE GENOMIC DNA]</scope>
    <source>
        <strain evidence="16">LMG 24813</strain>
    </source>
</reference>
<evidence type="ECO:0000256" key="10">
    <source>
        <dbReference type="ARBA" id="ARBA00023065"/>
    </source>
</evidence>
<keyword evidence="8" id="KW-1278">Translocase</keyword>
<name>A0ABV8NWG0_9BURK</name>
<feature type="transmembrane region" description="Helical" evidence="13">
    <location>
        <begin position="209"/>
        <end position="231"/>
    </location>
</feature>
<dbReference type="InterPro" id="IPR059000">
    <property type="entry name" value="ATPase_P-type_domA"/>
</dbReference>
<feature type="compositionally biased region" description="Low complexity" evidence="12">
    <location>
        <begin position="698"/>
        <end position="709"/>
    </location>
</feature>
<keyword evidence="2" id="KW-0813">Transport</keyword>
<keyword evidence="6" id="KW-0479">Metal-binding</keyword>
<dbReference type="PROSITE" id="PS50846">
    <property type="entry name" value="HMA_2"/>
    <property type="match status" value="1"/>
</dbReference>
<proteinExistence type="predicted"/>
<evidence type="ECO:0000256" key="8">
    <source>
        <dbReference type="ARBA" id="ARBA00022967"/>
    </source>
</evidence>
<organism evidence="15 16">
    <name type="scientific">Candidimonas humi</name>
    <dbReference type="NCBI Taxonomy" id="683355"/>
    <lineage>
        <taxon>Bacteria</taxon>
        <taxon>Pseudomonadati</taxon>
        <taxon>Pseudomonadota</taxon>
        <taxon>Betaproteobacteria</taxon>
        <taxon>Burkholderiales</taxon>
        <taxon>Alcaligenaceae</taxon>
        <taxon>Candidimonas</taxon>
    </lineage>
</organism>
<keyword evidence="4" id="KW-0597">Phosphoprotein</keyword>